<dbReference type="Proteomes" id="UP000237000">
    <property type="component" value="Unassembled WGS sequence"/>
</dbReference>
<keyword evidence="5" id="KW-1185">Reference proteome</keyword>
<evidence type="ECO:0000256" key="1">
    <source>
        <dbReference type="ARBA" id="ARBA00022821"/>
    </source>
</evidence>
<dbReference type="InParanoid" id="A0A2P5G084"/>
<evidence type="ECO:0000313" key="5">
    <source>
        <dbReference type="Proteomes" id="UP000237000"/>
    </source>
</evidence>
<dbReference type="Pfam" id="PF23247">
    <property type="entry name" value="LRR_RPS2"/>
    <property type="match status" value="2"/>
</dbReference>
<dbReference type="Gene3D" id="3.80.10.10">
    <property type="entry name" value="Ribonuclease Inhibitor"/>
    <property type="match status" value="2"/>
</dbReference>
<keyword evidence="1" id="KW-0611">Plant defense</keyword>
<dbReference type="InterPro" id="IPR032675">
    <property type="entry name" value="LRR_dom_sf"/>
</dbReference>
<dbReference type="InterPro" id="IPR050905">
    <property type="entry name" value="Plant_NBS-LRR"/>
</dbReference>
<feature type="compositionally biased region" description="Acidic residues" evidence="2">
    <location>
        <begin position="605"/>
        <end position="674"/>
    </location>
</feature>
<dbReference type="EMBL" id="JXTC01000002">
    <property type="protein sequence ID" value="POO03445.1"/>
    <property type="molecule type" value="Genomic_DNA"/>
</dbReference>
<dbReference type="PANTHER" id="PTHR33463:SF209">
    <property type="entry name" value="DISEASE RESISTANCE PROTEIN RPS2-LIKE"/>
    <property type="match status" value="1"/>
</dbReference>
<feature type="compositionally biased region" description="Basic and acidic residues" evidence="2">
    <location>
        <begin position="566"/>
        <end position="576"/>
    </location>
</feature>
<feature type="domain" description="Disease resistance protein At4g27190-like leucine-rich repeats" evidence="3">
    <location>
        <begin position="242"/>
        <end position="382"/>
    </location>
</feature>
<sequence length="720" mass="83288">MFIRSIDNLEKIWEYPWPSTSADHSFRKLEEIYVSNCKNLQKVLPSPMRARRLANLRRLVISDCEMLQEVFEIERSNTVEEREATASQLSYLGLRYLPKLKHVWPKDSQGSSHLLFRNLKEINVDGCHNLESLCPPSVAKGLLQLQTLYIKDCKMLKEIISKDQEEEETVPHRVFFPQLTRLSLGRLPQLMSFYPAEPQGLSFQEEKSGLIEANYPIKQQQPHSLMDKVAFPILRNIYIEFMDNLKTIWACPSTAADSFSKLEEIDVRHCKNLEKIIPSSMWSTLQKLTKLSIYNCEMVEEVFEIETRSNVEETTTQLRNLNLRDLPKPRHMWTKDPQDNHILFQNLKDIGLSDCPKLESLFPPSIAKGLLRLERLEISDCEMLKEIVSKEEEETDGIEKMPKFVLPQLKYLKLTNLPNLVSFYPTLHTSEWPSLESLKVKECAKVTVLAMKVVSRIIEEEKSGILAPINSQTQKPFFLMEKVIFPELKSLILTGNIDFPEEFAKVFSKYYCILGGELWKGDINMTLEELWKTRHNNPLTSIQEEDAQKDIEKNSQEISENESEDESKRSSGRDSGEDSEQDMEEDFKGDFKKDFQQEDSKNNSEEDSASISDLEEDSEKDSKEDADDDDEDTKNDNNYVEDFDEDSEKTSEESSEEDSKEDIEEDSEESSEEDSDKKDQSTEEASEKDLEDNFEEKSKTDSSEDKEEDSSHSEQNSEDS</sequence>
<gene>
    <name evidence="4" type="ORF">TorRG33x02_006500</name>
</gene>
<evidence type="ECO:0000259" key="3">
    <source>
        <dbReference type="Pfam" id="PF23247"/>
    </source>
</evidence>
<feature type="region of interest" description="Disordered" evidence="2">
    <location>
        <begin position="541"/>
        <end position="720"/>
    </location>
</feature>
<comment type="caution">
    <text evidence="4">The sequence shown here is derived from an EMBL/GenBank/DDBJ whole genome shotgun (WGS) entry which is preliminary data.</text>
</comment>
<dbReference type="OrthoDB" id="1143785at2759"/>
<accession>A0A2P5G084</accession>
<dbReference type="AlphaFoldDB" id="A0A2P5G084"/>
<dbReference type="PANTHER" id="PTHR33463">
    <property type="entry name" value="NB-ARC DOMAIN-CONTAINING PROTEIN-RELATED"/>
    <property type="match status" value="1"/>
</dbReference>
<dbReference type="STRING" id="63057.A0A2P5G084"/>
<name>A0A2P5G084_TREOI</name>
<feature type="compositionally biased region" description="Basic and acidic residues" evidence="2">
    <location>
        <begin position="546"/>
        <end position="555"/>
    </location>
</feature>
<proteinExistence type="predicted"/>
<protein>
    <submittedName>
        <fullName evidence="4">LRR domain containing protein</fullName>
    </submittedName>
</protein>
<reference evidence="5" key="1">
    <citation type="submission" date="2016-06" db="EMBL/GenBank/DDBJ databases">
        <title>Parallel loss of symbiosis genes in relatives of nitrogen-fixing non-legume Parasponia.</title>
        <authorList>
            <person name="Van Velzen R."/>
            <person name="Holmer R."/>
            <person name="Bu F."/>
            <person name="Rutten L."/>
            <person name="Van Zeijl A."/>
            <person name="Liu W."/>
            <person name="Santuari L."/>
            <person name="Cao Q."/>
            <person name="Sharma T."/>
            <person name="Shen D."/>
            <person name="Roswanjaya Y."/>
            <person name="Wardhani T."/>
            <person name="Kalhor M.S."/>
            <person name="Jansen J."/>
            <person name="Van den Hoogen J."/>
            <person name="Gungor B."/>
            <person name="Hartog M."/>
            <person name="Hontelez J."/>
            <person name="Verver J."/>
            <person name="Yang W.-C."/>
            <person name="Schijlen E."/>
            <person name="Repin R."/>
            <person name="Schilthuizen M."/>
            <person name="Schranz E."/>
            <person name="Heidstra R."/>
            <person name="Miyata K."/>
            <person name="Fedorova E."/>
            <person name="Kohlen W."/>
            <person name="Bisseling T."/>
            <person name="Smit S."/>
            <person name="Geurts R."/>
        </authorList>
    </citation>
    <scope>NUCLEOTIDE SEQUENCE [LARGE SCALE GENOMIC DNA]</scope>
    <source>
        <strain evidence="5">cv. RG33-2</strain>
    </source>
</reference>
<dbReference type="InterPro" id="IPR057135">
    <property type="entry name" value="At4g27190-like_LRR"/>
</dbReference>
<organism evidence="4 5">
    <name type="scientific">Trema orientale</name>
    <name type="common">Charcoal tree</name>
    <name type="synonym">Celtis orientalis</name>
    <dbReference type="NCBI Taxonomy" id="63057"/>
    <lineage>
        <taxon>Eukaryota</taxon>
        <taxon>Viridiplantae</taxon>
        <taxon>Streptophyta</taxon>
        <taxon>Embryophyta</taxon>
        <taxon>Tracheophyta</taxon>
        <taxon>Spermatophyta</taxon>
        <taxon>Magnoliopsida</taxon>
        <taxon>eudicotyledons</taxon>
        <taxon>Gunneridae</taxon>
        <taxon>Pentapetalae</taxon>
        <taxon>rosids</taxon>
        <taxon>fabids</taxon>
        <taxon>Rosales</taxon>
        <taxon>Cannabaceae</taxon>
        <taxon>Trema</taxon>
    </lineage>
</organism>
<feature type="domain" description="Disease resistance protein At4g27190-like leucine-rich repeats" evidence="3">
    <location>
        <begin position="7"/>
        <end position="154"/>
    </location>
</feature>
<feature type="compositionally biased region" description="Basic and acidic residues" evidence="2">
    <location>
        <begin position="586"/>
        <end position="604"/>
    </location>
</feature>
<evidence type="ECO:0000256" key="2">
    <source>
        <dbReference type="SAM" id="MobiDB-lite"/>
    </source>
</evidence>
<feature type="compositionally biased region" description="Basic and acidic residues" evidence="2">
    <location>
        <begin position="675"/>
        <end position="688"/>
    </location>
</feature>
<evidence type="ECO:0000313" key="4">
    <source>
        <dbReference type="EMBL" id="POO03445.1"/>
    </source>
</evidence>
<dbReference type="SUPFAM" id="SSF52058">
    <property type="entry name" value="L domain-like"/>
    <property type="match status" value="1"/>
</dbReference>